<dbReference type="InterPro" id="IPR018181">
    <property type="entry name" value="Heat_shock_70_CS"/>
</dbReference>
<dbReference type="GO" id="GO:0005524">
    <property type="term" value="F:ATP binding"/>
    <property type="evidence" value="ECO:0007669"/>
    <property type="project" value="UniProtKB-KW"/>
</dbReference>
<dbReference type="PROSITE" id="PS01036">
    <property type="entry name" value="HSP70_3"/>
    <property type="match status" value="1"/>
</dbReference>
<comment type="similarity">
    <text evidence="1 5">Belongs to the heat shock protein 70 family.</text>
</comment>
<dbReference type="EMBL" id="UZAN01069565">
    <property type="protein sequence ID" value="VDP94779.1"/>
    <property type="molecule type" value="Genomic_DNA"/>
</dbReference>
<dbReference type="GO" id="GO:0140662">
    <property type="term" value="F:ATP-dependent protein folding chaperone"/>
    <property type="evidence" value="ECO:0007669"/>
    <property type="project" value="InterPro"/>
</dbReference>
<sequence length="597" mass="67147">MEATAIGIDLGTTNCCVYGIKNRKPHVVINSHGNRTTPSYVAFTEHQVLVGTAARDQILSNPKNTIYDIKRIIGQKFSNQELQRNRDMWTFPIVSDNDRPKMVVTQGKKEMHISPEEVTALLLNYLREQGEMRLGKKVTKAVITVPAYFEHSQRQATMTAAELIGLEVVCLINEPTAAAIAYSQKRRFTVPRTILVYDLGGGTFDASVVRLKEDNTGDVLCVSGDAHLGGEDFVQNMAIHFKKDLLERGVDTTEKAISQHDLRAACEQLKLLLSHDSPVRCGLRIQGKTYPLEMTREQFEQLNEPLFRRTIDIVREMLQKRQVEQIDEILLIGGSSRIPRIQQLLAESFPGVLLSKSINAEEAVAMGAAIYASTPTMTNMDNQTVQDLVIRDVIPHSLGLREENNRMHIFISAGEFLPITTEKVARTVEDDQSSMRVAVFQGENPDTTQNTFLGEFLLEGIPKMRKHDVTVRIQFSVDENGLLTVTGQHEIRSVGPVWQKSPVRGELQVNVLHGLSKAANDQMRTRVHELVNQTKQYAQRNAAIINLNLKLLEAKQKAKDSTELKQLCQQISDWLKSHQNESVDTYVSKLEELKKFA</sequence>
<reference evidence="6 7" key="2">
    <citation type="submission" date="2018-11" db="EMBL/GenBank/DDBJ databases">
        <authorList>
            <consortium name="Pathogen Informatics"/>
        </authorList>
    </citation>
    <scope>NUCLEOTIDE SEQUENCE [LARGE SCALE GENOMIC DNA]</scope>
    <source>
        <strain evidence="6 7">Egypt</strain>
    </source>
</reference>
<reference evidence="8" key="1">
    <citation type="submission" date="2016-06" db="UniProtKB">
        <authorList>
            <consortium name="WormBaseParasite"/>
        </authorList>
    </citation>
    <scope>IDENTIFICATION</scope>
</reference>
<evidence type="ECO:0000313" key="8">
    <source>
        <dbReference type="WBParaSite" id="ECPE_0001752901-mRNA-1"/>
    </source>
</evidence>
<dbReference type="Gene3D" id="3.30.420.40">
    <property type="match status" value="2"/>
</dbReference>
<dbReference type="InterPro" id="IPR029047">
    <property type="entry name" value="HSP70_peptide-bd_sf"/>
</dbReference>
<dbReference type="Proteomes" id="UP000272942">
    <property type="component" value="Unassembled WGS sequence"/>
</dbReference>
<keyword evidence="2 5" id="KW-0547">Nucleotide-binding</keyword>
<dbReference type="FunFam" id="3.30.30.30:FF:000001">
    <property type="entry name" value="heat shock 70 kDa protein-like"/>
    <property type="match status" value="1"/>
</dbReference>
<dbReference type="WBParaSite" id="ECPE_0001752901-mRNA-1">
    <property type="protein sequence ID" value="ECPE_0001752901-mRNA-1"/>
    <property type="gene ID" value="ECPE_0001752901"/>
</dbReference>
<dbReference type="FunFam" id="3.30.420.40:FF:000046">
    <property type="entry name" value="Chaperone protein HscA"/>
    <property type="match status" value="1"/>
</dbReference>
<keyword evidence="7" id="KW-1185">Reference proteome</keyword>
<evidence type="ECO:0000256" key="3">
    <source>
        <dbReference type="ARBA" id="ARBA00022840"/>
    </source>
</evidence>
<dbReference type="SUPFAM" id="SSF53067">
    <property type="entry name" value="Actin-like ATPase domain"/>
    <property type="match status" value="2"/>
</dbReference>
<evidence type="ECO:0000256" key="1">
    <source>
        <dbReference type="ARBA" id="ARBA00007381"/>
    </source>
</evidence>
<dbReference type="Gene3D" id="3.90.640.10">
    <property type="entry name" value="Actin, Chain A, domain 4"/>
    <property type="match status" value="1"/>
</dbReference>
<evidence type="ECO:0000256" key="2">
    <source>
        <dbReference type="ARBA" id="ARBA00022741"/>
    </source>
</evidence>
<evidence type="ECO:0000256" key="4">
    <source>
        <dbReference type="ARBA" id="ARBA00023186"/>
    </source>
</evidence>
<dbReference type="PRINTS" id="PR00301">
    <property type="entry name" value="HEATSHOCK70"/>
</dbReference>
<dbReference type="InterPro" id="IPR043129">
    <property type="entry name" value="ATPase_NBD"/>
</dbReference>
<protein>
    <submittedName>
        <fullName evidence="8">Molecular chaperone DnaK</fullName>
    </submittedName>
</protein>
<proteinExistence type="inferred from homology"/>
<dbReference type="Gene3D" id="2.60.34.10">
    <property type="entry name" value="Substrate Binding Domain Of DNAk, Chain A, domain 1"/>
    <property type="match status" value="1"/>
</dbReference>
<dbReference type="PANTHER" id="PTHR19375">
    <property type="entry name" value="HEAT SHOCK PROTEIN 70KDA"/>
    <property type="match status" value="1"/>
</dbReference>
<dbReference type="SUPFAM" id="SSF100920">
    <property type="entry name" value="Heat shock protein 70kD (HSP70), peptide-binding domain"/>
    <property type="match status" value="1"/>
</dbReference>
<evidence type="ECO:0000313" key="6">
    <source>
        <dbReference type="EMBL" id="VDP94779.1"/>
    </source>
</evidence>
<name>A0A183BE49_9TREM</name>
<dbReference type="OrthoDB" id="6254988at2759"/>
<dbReference type="PROSITE" id="PS00329">
    <property type="entry name" value="HSP70_2"/>
    <property type="match status" value="1"/>
</dbReference>
<accession>A0A183BE49</accession>
<keyword evidence="3 5" id="KW-0067">ATP-binding</keyword>
<dbReference type="CDD" id="cd24028">
    <property type="entry name" value="ASKHA_NBD_HSP70_HSPA1-like"/>
    <property type="match status" value="1"/>
</dbReference>
<gene>
    <name evidence="6" type="ORF">ECPE_LOCUS17485</name>
</gene>
<dbReference type="Gene3D" id="3.30.30.30">
    <property type="match status" value="1"/>
</dbReference>
<dbReference type="Pfam" id="PF00012">
    <property type="entry name" value="HSP70"/>
    <property type="match status" value="1"/>
</dbReference>
<dbReference type="PROSITE" id="PS00297">
    <property type="entry name" value="HSP70_1"/>
    <property type="match status" value="1"/>
</dbReference>
<organism evidence="8">
    <name type="scientific">Echinostoma caproni</name>
    <dbReference type="NCBI Taxonomy" id="27848"/>
    <lineage>
        <taxon>Eukaryota</taxon>
        <taxon>Metazoa</taxon>
        <taxon>Spiralia</taxon>
        <taxon>Lophotrochozoa</taxon>
        <taxon>Platyhelminthes</taxon>
        <taxon>Trematoda</taxon>
        <taxon>Digenea</taxon>
        <taxon>Plagiorchiida</taxon>
        <taxon>Echinostomata</taxon>
        <taxon>Echinostomatoidea</taxon>
        <taxon>Echinostomatidae</taxon>
        <taxon>Echinostoma</taxon>
    </lineage>
</organism>
<dbReference type="AlphaFoldDB" id="A0A183BE49"/>
<evidence type="ECO:0000256" key="5">
    <source>
        <dbReference type="RuleBase" id="RU003322"/>
    </source>
</evidence>
<keyword evidence="4" id="KW-0143">Chaperone</keyword>
<evidence type="ECO:0000313" key="7">
    <source>
        <dbReference type="Proteomes" id="UP000272942"/>
    </source>
</evidence>
<dbReference type="InterPro" id="IPR013126">
    <property type="entry name" value="Hsp_70_fam"/>
</dbReference>